<gene>
    <name evidence="5" type="ORF">GCM10009843_28490</name>
</gene>
<dbReference type="Pfam" id="PF01037">
    <property type="entry name" value="AsnC_trans_reg"/>
    <property type="match status" value="1"/>
</dbReference>
<reference evidence="5 6" key="1">
    <citation type="journal article" date="2019" name="Int. J. Syst. Evol. Microbiol.">
        <title>The Global Catalogue of Microorganisms (GCM) 10K type strain sequencing project: providing services to taxonomists for standard genome sequencing and annotation.</title>
        <authorList>
            <consortium name="The Broad Institute Genomics Platform"/>
            <consortium name="The Broad Institute Genome Sequencing Center for Infectious Disease"/>
            <person name="Wu L."/>
            <person name="Ma J."/>
        </authorList>
    </citation>
    <scope>NUCLEOTIDE SEQUENCE [LARGE SCALE GENOMIC DNA]</scope>
    <source>
        <strain evidence="5 6">JCM 16021</strain>
    </source>
</reference>
<accession>A0ABN2YJ60</accession>
<dbReference type="InterPro" id="IPR019885">
    <property type="entry name" value="Tscrpt_reg_HTH_AsnC-type_CS"/>
</dbReference>
<dbReference type="Pfam" id="PF13404">
    <property type="entry name" value="HTH_AsnC-type"/>
    <property type="match status" value="1"/>
</dbReference>
<protein>
    <submittedName>
        <fullName evidence="5">Lrp/AsnC family transcriptional regulator</fullName>
    </submittedName>
</protein>
<keyword evidence="3" id="KW-0804">Transcription</keyword>
<dbReference type="InterPro" id="IPR036388">
    <property type="entry name" value="WH-like_DNA-bd_sf"/>
</dbReference>
<dbReference type="InterPro" id="IPR000485">
    <property type="entry name" value="AsnC-type_HTH_dom"/>
</dbReference>
<keyword evidence="2" id="KW-0238">DNA-binding</keyword>
<evidence type="ECO:0000259" key="4">
    <source>
        <dbReference type="PROSITE" id="PS50956"/>
    </source>
</evidence>
<organism evidence="5 6">
    <name type="scientific">Nocardioides bigeumensis</name>
    <dbReference type="NCBI Taxonomy" id="433657"/>
    <lineage>
        <taxon>Bacteria</taxon>
        <taxon>Bacillati</taxon>
        <taxon>Actinomycetota</taxon>
        <taxon>Actinomycetes</taxon>
        <taxon>Propionibacteriales</taxon>
        <taxon>Nocardioidaceae</taxon>
        <taxon>Nocardioides</taxon>
    </lineage>
</organism>
<proteinExistence type="predicted"/>
<sequence length="157" mass="17386">MSSKPGVDKVALDGPGALLIEALQRDGRRSYRDLAQEVGLSEAAVRNRVQRLLDSGIINIVAVTDPSQLGFARQAMVGVRVTHRIHDVAEALRVMEDVCYVVVVSGRYDLIAEVVCESDDHMIEALERIRSTECVSSIESMGYLKIHKQTFDEGVRF</sequence>
<evidence type="ECO:0000256" key="2">
    <source>
        <dbReference type="ARBA" id="ARBA00023125"/>
    </source>
</evidence>
<dbReference type="EMBL" id="BAAAQQ010000013">
    <property type="protein sequence ID" value="GAA2128285.1"/>
    <property type="molecule type" value="Genomic_DNA"/>
</dbReference>
<dbReference type="PROSITE" id="PS50956">
    <property type="entry name" value="HTH_ASNC_2"/>
    <property type="match status" value="1"/>
</dbReference>
<dbReference type="RefSeq" id="WP_344304444.1">
    <property type="nucleotide sequence ID" value="NZ_BAAAQQ010000013.1"/>
</dbReference>
<feature type="domain" description="HTH asnC-type" evidence="4">
    <location>
        <begin position="19"/>
        <end position="72"/>
    </location>
</feature>
<keyword evidence="6" id="KW-1185">Reference proteome</keyword>
<evidence type="ECO:0000256" key="1">
    <source>
        <dbReference type="ARBA" id="ARBA00023015"/>
    </source>
</evidence>
<dbReference type="Proteomes" id="UP001500575">
    <property type="component" value="Unassembled WGS sequence"/>
</dbReference>
<dbReference type="Gene3D" id="1.10.10.10">
    <property type="entry name" value="Winged helix-like DNA-binding domain superfamily/Winged helix DNA-binding domain"/>
    <property type="match status" value="1"/>
</dbReference>
<dbReference type="InterPro" id="IPR019888">
    <property type="entry name" value="Tscrpt_reg_AsnC-like"/>
</dbReference>
<dbReference type="InterPro" id="IPR011008">
    <property type="entry name" value="Dimeric_a/b-barrel"/>
</dbReference>
<evidence type="ECO:0000313" key="6">
    <source>
        <dbReference type="Proteomes" id="UP001500575"/>
    </source>
</evidence>
<keyword evidence="1" id="KW-0805">Transcription regulation</keyword>
<dbReference type="PRINTS" id="PR00033">
    <property type="entry name" value="HTHASNC"/>
</dbReference>
<dbReference type="PANTHER" id="PTHR30154">
    <property type="entry name" value="LEUCINE-RESPONSIVE REGULATORY PROTEIN"/>
    <property type="match status" value="1"/>
</dbReference>
<dbReference type="SMART" id="SM00344">
    <property type="entry name" value="HTH_ASNC"/>
    <property type="match status" value="1"/>
</dbReference>
<evidence type="ECO:0000313" key="5">
    <source>
        <dbReference type="EMBL" id="GAA2128285.1"/>
    </source>
</evidence>
<dbReference type="InterPro" id="IPR019887">
    <property type="entry name" value="Tscrpt_reg_AsnC/Lrp_C"/>
</dbReference>
<dbReference type="Gene3D" id="3.30.70.920">
    <property type="match status" value="1"/>
</dbReference>
<dbReference type="PROSITE" id="PS00519">
    <property type="entry name" value="HTH_ASNC_1"/>
    <property type="match status" value="1"/>
</dbReference>
<name>A0ABN2YJ60_9ACTN</name>
<comment type="caution">
    <text evidence="5">The sequence shown here is derived from an EMBL/GenBank/DDBJ whole genome shotgun (WGS) entry which is preliminary data.</text>
</comment>
<dbReference type="SUPFAM" id="SSF54909">
    <property type="entry name" value="Dimeric alpha+beta barrel"/>
    <property type="match status" value="1"/>
</dbReference>
<evidence type="ECO:0000256" key="3">
    <source>
        <dbReference type="ARBA" id="ARBA00023163"/>
    </source>
</evidence>
<dbReference type="InterPro" id="IPR036390">
    <property type="entry name" value="WH_DNA-bd_sf"/>
</dbReference>
<dbReference type="PANTHER" id="PTHR30154:SF34">
    <property type="entry name" value="TRANSCRIPTIONAL REGULATOR AZLB"/>
    <property type="match status" value="1"/>
</dbReference>
<dbReference type="SUPFAM" id="SSF46785">
    <property type="entry name" value="Winged helix' DNA-binding domain"/>
    <property type="match status" value="1"/>
</dbReference>